<dbReference type="AlphaFoldDB" id="Q9RXD1"/>
<dbReference type="PATRIC" id="fig|243230.17.peg.558"/>
<dbReference type="STRING" id="243230.DR_0384"/>
<gene>
    <name evidence="1" type="ordered locus">DR_0384</name>
</gene>
<keyword evidence="2" id="KW-1185">Reference proteome</keyword>
<dbReference type="EnsemblBacteria" id="AAF09967">
    <property type="protein sequence ID" value="AAF09967"/>
    <property type="gene ID" value="DR_0384"/>
</dbReference>
<evidence type="ECO:0000313" key="2">
    <source>
        <dbReference type="Proteomes" id="UP000002524"/>
    </source>
</evidence>
<dbReference type="InterPro" id="IPR025355">
    <property type="entry name" value="DUF4259"/>
</dbReference>
<dbReference type="Pfam" id="PF14078">
    <property type="entry name" value="DUF4259"/>
    <property type="match status" value="1"/>
</dbReference>
<proteinExistence type="predicted"/>
<dbReference type="PaxDb" id="243230-DR_0384"/>
<evidence type="ECO:0008006" key="3">
    <source>
        <dbReference type="Google" id="ProtNLM"/>
    </source>
</evidence>
<dbReference type="KEGG" id="dra:DR_0384"/>
<dbReference type="OrthoDB" id="73183at2"/>
<dbReference type="GeneID" id="69516616"/>
<name>Q9RXD1_DEIRA</name>
<protein>
    <recommendedName>
        <fullName evidence="3">DUF4259 domain-containing protein</fullName>
    </recommendedName>
</protein>
<reference evidence="1 2" key="1">
    <citation type="journal article" date="1999" name="Science">
        <title>Genome sequence of the radioresistant bacterium Deinococcus radiodurans R1.</title>
        <authorList>
            <person name="White O."/>
            <person name="Eisen J.A."/>
            <person name="Heidelberg J.F."/>
            <person name="Hickey E.K."/>
            <person name="Peterson J.D."/>
            <person name="Dodson R.J."/>
            <person name="Haft D.H."/>
            <person name="Gwinn M.L."/>
            <person name="Nelson W.C."/>
            <person name="Richardson D.L."/>
            <person name="Moffat K.S."/>
            <person name="Qin H."/>
            <person name="Jiang L."/>
            <person name="Pamphile W."/>
            <person name="Crosby M."/>
            <person name="Shen M."/>
            <person name="Vamathevan J.J."/>
            <person name="Lam P."/>
            <person name="McDonald L."/>
            <person name="Utterback T."/>
            <person name="Zalewski C."/>
            <person name="Makarova K.S."/>
            <person name="Aravind L."/>
            <person name="Daly M.J."/>
            <person name="Minton K.W."/>
            <person name="Fleischmann R.D."/>
            <person name="Ketchum K.A."/>
            <person name="Nelson K.E."/>
            <person name="Salzberg S."/>
            <person name="Smith H.O."/>
            <person name="Venter J.C."/>
            <person name="Fraser C.M."/>
        </authorList>
    </citation>
    <scope>NUCLEOTIDE SEQUENCE [LARGE SCALE GENOMIC DNA]</scope>
    <source>
        <strain evidence="2">ATCC 13939 / DSM 20539 / JCM 16871 / LMG 4051 / NBRC 15346 / NCIMB 9279 / R1 / VKM B-1422</strain>
    </source>
</reference>
<dbReference type="Proteomes" id="UP000002524">
    <property type="component" value="Chromosome 1"/>
</dbReference>
<dbReference type="EMBL" id="AE000513">
    <property type="protein sequence ID" value="AAF09967.1"/>
    <property type="molecule type" value="Genomic_DNA"/>
</dbReference>
<organism evidence="1 2">
    <name type="scientific">Deinococcus radiodurans (strain ATCC 13939 / DSM 20539 / JCM 16871 / CCUG 27074 / LMG 4051 / NBRC 15346 / NCIMB 9279 / VKM B-1422 / R1)</name>
    <dbReference type="NCBI Taxonomy" id="243230"/>
    <lineage>
        <taxon>Bacteria</taxon>
        <taxon>Thermotogati</taxon>
        <taxon>Deinococcota</taxon>
        <taxon>Deinococci</taxon>
        <taxon>Deinococcales</taxon>
        <taxon>Deinococcaceae</taxon>
        <taxon>Deinococcus</taxon>
    </lineage>
</organism>
<dbReference type="RefSeq" id="WP_010887029.1">
    <property type="nucleotide sequence ID" value="NC_001263.1"/>
</dbReference>
<evidence type="ECO:0000313" key="1">
    <source>
        <dbReference type="EMBL" id="AAF09967.1"/>
    </source>
</evidence>
<dbReference type="PIR" id="B75526">
    <property type="entry name" value="B75526"/>
</dbReference>
<sequence>MNLWGTGPFDNDSGKAFIDEVLQDGDYALAEAFDVVLDADMDFIEAEEGQRALAAAEVLRSVLTDDTSRIVDAGLRDWVQNADVAALEPLRTSAFHALKRVLSSESELPELWEDEADAQEWRTDTEHLLAALG</sequence>
<dbReference type="HOGENOM" id="CLU_128239_1_0_0"/>
<accession>Q9RXD1</accession>
<dbReference type="InParanoid" id="Q9RXD1"/>